<accession>A0ABT4TKA7</accession>
<dbReference type="Proteomes" id="UP001165685">
    <property type="component" value="Unassembled WGS sequence"/>
</dbReference>
<keyword evidence="1" id="KW-1133">Transmembrane helix</keyword>
<keyword evidence="3" id="KW-1185">Reference proteome</keyword>
<comment type="caution">
    <text evidence="2">The sequence shown here is derived from an EMBL/GenBank/DDBJ whole genome shotgun (WGS) entry which is preliminary data.</text>
</comment>
<sequence>MHDPADLITVTVPAWLAALLALYALVTLLAMLGDMFVALIDVWKLLRPVLAPRRRGGPDERGGHGHERAA</sequence>
<proteinExistence type="predicted"/>
<reference evidence="2" key="1">
    <citation type="submission" date="2023-01" db="EMBL/GenBank/DDBJ databases">
        <title>Draft genome sequence of Nocardiopsis sp. LSu2-4 isolated from halophytes.</title>
        <authorList>
            <person name="Duangmal K."/>
            <person name="Chantavorakit T."/>
        </authorList>
    </citation>
    <scope>NUCLEOTIDE SEQUENCE</scope>
    <source>
        <strain evidence="2">LSu2-4</strain>
    </source>
</reference>
<name>A0ABT4TKA7_9ACTN</name>
<protein>
    <submittedName>
        <fullName evidence="2">Uncharacterized protein</fullName>
    </submittedName>
</protein>
<gene>
    <name evidence="2" type="ORF">O4U47_08515</name>
</gene>
<evidence type="ECO:0000256" key="1">
    <source>
        <dbReference type="SAM" id="Phobius"/>
    </source>
</evidence>
<keyword evidence="1" id="KW-0812">Transmembrane</keyword>
<dbReference type="RefSeq" id="WP_270677112.1">
    <property type="nucleotide sequence ID" value="NZ_JAQFWP010000012.1"/>
</dbReference>
<feature type="transmembrane region" description="Helical" evidence="1">
    <location>
        <begin position="20"/>
        <end position="46"/>
    </location>
</feature>
<evidence type="ECO:0000313" key="3">
    <source>
        <dbReference type="Proteomes" id="UP001165685"/>
    </source>
</evidence>
<dbReference type="EMBL" id="JAQFWP010000012">
    <property type="protein sequence ID" value="MDA2804552.1"/>
    <property type="molecule type" value="Genomic_DNA"/>
</dbReference>
<organism evidence="2 3">
    <name type="scientific">Nocardiopsis suaedae</name>
    <dbReference type="NCBI Taxonomy" id="3018444"/>
    <lineage>
        <taxon>Bacteria</taxon>
        <taxon>Bacillati</taxon>
        <taxon>Actinomycetota</taxon>
        <taxon>Actinomycetes</taxon>
        <taxon>Streptosporangiales</taxon>
        <taxon>Nocardiopsidaceae</taxon>
        <taxon>Nocardiopsis</taxon>
    </lineage>
</organism>
<evidence type="ECO:0000313" key="2">
    <source>
        <dbReference type="EMBL" id="MDA2804552.1"/>
    </source>
</evidence>
<keyword evidence="1" id="KW-0472">Membrane</keyword>